<dbReference type="InterPro" id="IPR036397">
    <property type="entry name" value="RNaseH_sf"/>
</dbReference>
<dbReference type="OrthoDB" id="616263at2759"/>
<comment type="caution">
    <text evidence="1">The sequence shown here is derived from an EMBL/GenBank/DDBJ whole genome shotgun (WGS) entry which is preliminary data.</text>
</comment>
<protein>
    <recommendedName>
        <fullName evidence="3">Mariner Mos1 transposase</fullName>
    </recommendedName>
</protein>
<feature type="non-terminal residue" evidence="1">
    <location>
        <position position="65"/>
    </location>
</feature>
<gene>
    <name evidence="1" type="ORF">Cfor_10263</name>
</gene>
<keyword evidence="2" id="KW-1185">Reference proteome</keyword>
<sequence>MKPAIRPKRRKRQDSVFFLQDNARPHTAALTTATLPKLKWDVLPHAAYSPDSAQSGYHLFGSMKG</sequence>
<accession>A0A6L2PK33</accession>
<dbReference type="EMBL" id="BLKM01000258">
    <property type="protein sequence ID" value="GFG30848.1"/>
    <property type="molecule type" value="Genomic_DNA"/>
</dbReference>
<evidence type="ECO:0000313" key="1">
    <source>
        <dbReference type="EMBL" id="GFG30848.1"/>
    </source>
</evidence>
<dbReference type="AlphaFoldDB" id="A0A6L2PK33"/>
<proteinExistence type="predicted"/>
<dbReference type="Gene3D" id="3.30.420.10">
    <property type="entry name" value="Ribonuclease H-like superfamily/Ribonuclease H"/>
    <property type="match status" value="1"/>
</dbReference>
<organism evidence="1 2">
    <name type="scientific">Coptotermes formosanus</name>
    <name type="common">Formosan subterranean termite</name>
    <dbReference type="NCBI Taxonomy" id="36987"/>
    <lineage>
        <taxon>Eukaryota</taxon>
        <taxon>Metazoa</taxon>
        <taxon>Ecdysozoa</taxon>
        <taxon>Arthropoda</taxon>
        <taxon>Hexapoda</taxon>
        <taxon>Insecta</taxon>
        <taxon>Pterygota</taxon>
        <taxon>Neoptera</taxon>
        <taxon>Polyneoptera</taxon>
        <taxon>Dictyoptera</taxon>
        <taxon>Blattodea</taxon>
        <taxon>Blattoidea</taxon>
        <taxon>Termitoidae</taxon>
        <taxon>Rhinotermitidae</taxon>
        <taxon>Coptotermes</taxon>
    </lineage>
</organism>
<dbReference type="PANTHER" id="PTHR46060:SF1">
    <property type="entry name" value="MARINER MOS1 TRANSPOSASE-LIKE PROTEIN"/>
    <property type="match status" value="1"/>
</dbReference>
<name>A0A6L2PK33_COPFO</name>
<dbReference type="GO" id="GO:0003676">
    <property type="term" value="F:nucleic acid binding"/>
    <property type="evidence" value="ECO:0007669"/>
    <property type="project" value="InterPro"/>
</dbReference>
<dbReference type="InParanoid" id="A0A6L2PK33"/>
<dbReference type="InterPro" id="IPR052709">
    <property type="entry name" value="Transposase-MT_Hybrid"/>
</dbReference>
<evidence type="ECO:0000313" key="2">
    <source>
        <dbReference type="Proteomes" id="UP000502823"/>
    </source>
</evidence>
<dbReference type="PANTHER" id="PTHR46060">
    <property type="entry name" value="MARINER MOS1 TRANSPOSASE-LIKE PROTEIN"/>
    <property type="match status" value="1"/>
</dbReference>
<dbReference type="Proteomes" id="UP000502823">
    <property type="component" value="Unassembled WGS sequence"/>
</dbReference>
<reference evidence="2" key="1">
    <citation type="submission" date="2020-01" db="EMBL/GenBank/DDBJ databases">
        <title>Draft genome sequence of the Termite Coptotermes fromosanus.</title>
        <authorList>
            <person name="Itakura S."/>
            <person name="Yosikawa Y."/>
            <person name="Umezawa K."/>
        </authorList>
    </citation>
    <scope>NUCLEOTIDE SEQUENCE [LARGE SCALE GENOMIC DNA]</scope>
</reference>
<evidence type="ECO:0008006" key="3">
    <source>
        <dbReference type="Google" id="ProtNLM"/>
    </source>
</evidence>